<dbReference type="InterPro" id="IPR006806">
    <property type="entry name" value="NDUFA5"/>
</dbReference>
<dbReference type="OrthoDB" id="286811at2759"/>
<keyword evidence="5" id="KW-0999">Mitochondrion inner membrane</keyword>
<keyword evidence="4" id="KW-0679">Respiratory chain</keyword>
<name>A0A0C3FZV0_PILCF</name>
<evidence type="ECO:0000256" key="8">
    <source>
        <dbReference type="ARBA" id="ARBA00023136"/>
    </source>
</evidence>
<dbReference type="InParanoid" id="A0A0C3FZV0"/>
<dbReference type="GO" id="GO:0005743">
    <property type="term" value="C:mitochondrial inner membrane"/>
    <property type="evidence" value="ECO:0007669"/>
    <property type="project" value="UniProtKB-SubCell"/>
</dbReference>
<evidence type="ECO:0000256" key="1">
    <source>
        <dbReference type="ARBA" id="ARBA00004443"/>
    </source>
</evidence>
<gene>
    <name evidence="9" type="ORF">PILCRDRAFT_817278</name>
</gene>
<evidence type="ECO:0000256" key="7">
    <source>
        <dbReference type="ARBA" id="ARBA00023128"/>
    </source>
</evidence>
<evidence type="ECO:0000313" key="9">
    <source>
        <dbReference type="EMBL" id="KIM85274.1"/>
    </source>
</evidence>
<dbReference type="HOGENOM" id="CLU_099943_0_1_1"/>
<dbReference type="GO" id="GO:0022904">
    <property type="term" value="P:respiratory electron transport chain"/>
    <property type="evidence" value="ECO:0007669"/>
    <property type="project" value="InterPro"/>
</dbReference>
<dbReference type="AlphaFoldDB" id="A0A0C3FZV0"/>
<evidence type="ECO:0000256" key="6">
    <source>
        <dbReference type="ARBA" id="ARBA00022982"/>
    </source>
</evidence>
<evidence type="ECO:0000256" key="5">
    <source>
        <dbReference type="ARBA" id="ARBA00022792"/>
    </source>
</evidence>
<evidence type="ECO:0000313" key="10">
    <source>
        <dbReference type="Proteomes" id="UP000054166"/>
    </source>
</evidence>
<evidence type="ECO:0000256" key="4">
    <source>
        <dbReference type="ARBA" id="ARBA00022660"/>
    </source>
</evidence>
<dbReference type="PANTHER" id="PTHR12653">
    <property type="entry name" value="NADH-UBIQUINONE OXIDOREDUCTASE 13 KD-B SUBUNIT"/>
    <property type="match status" value="1"/>
</dbReference>
<reference evidence="10" key="2">
    <citation type="submission" date="2015-01" db="EMBL/GenBank/DDBJ databases">
        <title>Evolutionary Origins and Diversification of the Mycorrhizal Mutualists.</title>
        <authorList>
            <consortium name="DOE Joint Genome Institute"/>
            <consortium name="Mycorrhizal Genomics Consortium"/>
            <person name="Kohler A."/>
            <person name="Kuo A."/>
            <person name="Nagy L.G."/>
            <person name="Floudas D."/>
            <person name="Copeland A."/>
            <person name="Barry K.W."/>
            <person name="Cichocki N."/>
            <person name="Veneault-Fourrey C."/>
            <person name="LaButti K."/>
            <person name="Lindquist E.A."/>
            <person name="Lipzen A."/>
            <person name="Lundell T."/>
            <person name="Morin E."/>
            <person name="Murat C."/>
            <person name="Riley R."/>
            <person name="Ohm R."/>
            <person name="Sun H."/>
            <person name="Tunlid A."/>
            <person name="Henrissat B."/>
            <person name="Grigoriev I.V."/>
            <person name="Hibbett D.S."/>
            <person name="Martin F."/>
        </authorList>
    </citation>
    <scope>NUCLEOTIDE SEQUENCE [LARGE SCALE GENOMIC DNA]</scope>
    <source>
        <strain evidence="10">F 1598</strain>
    </source>
</reference>
<evidence type="ECO:0000256" key="2">
    <source>
        <dbReference type="ARBA" id="ARBA00010261"/>
    </source>
</evidence>
<dbReference type="Pfam" id="PF04716">
    <property type="entry name" value="ETC_C1_NDUFA5"/>
    <property type="match status" value="1"/>
</dbReference>
<proteinExistence type="inferred from homology"/>
<keyword evidence="7" id="KW-0496">Mitochondrion</keyword>
<comment type="similarity">
    <text evidence="2">Belongs to the complex I NDUFA5 subunit family.</text>
</comment>
<keyword evidence="6" id="KW-0249">Electron transport</keyword>
<dbReference type="Proteomes" id="UP000054166">
    <property type="component" value="Unassembled WGS sequence"/>
</dbReference>
<keyword evidence="10" id="KW-1185">Reference proteome</keyword>
<evidence type="ECO:0000256" key="3">
    <source>
        <dbReference type="ARBA" id="ARBA00022448"/>
    </source>
</evidence>
<sequence>MIRLTRPLFQQVVKKTTGITGIPVHPNPLPELLKTYESTLSLASSIPATSLYRQSVEALTQNKLKIVQDANGDIATVEKRLDEGQIEEALDVAKDELKLVSNMIEWKAWEPLEEKPAPGQWEYFGKTSGSS</sequence>
<comment type="subcellular location">
    <subcellularLocation>
        <location evidence="1">Mitochondrion inner membrane</location>
        <topology evidence="1">Peripheral membrane protein</topology>
        <orientation evidence="1">Matrix side</orientation>
    </subcellularLocation>
</comment>
<evidence type="ECO:0008006" key="11">
    <source>
        <dbReference type="Google" id="ProtNLM"/>
    </source>
</evidence>
<reference evidence="9 10" key="1">
    <citation type="submission" date="2014-04" db="EMBL/GenBank/DDBJ databases">
        <authorList>
            <consortium name="DOE Joint Genome Institute"/>
            <person name="Kuo A."/>
            <person name="Tarkka M."/>
            <person name="Buscot F."/>
            <person name="Kohler A."/>
            <person name="Nagy L.G."/>
            <person name="Floudas D."/>
            <person name="Copeland A."/>
            <person name="Barry K.W."/>
            <person name="Cichocki N."/>
            <person name="Veneault-Fourrey C."/>
            <person name="LaButti K."/>
            <person name="Lindquist E.A."/>
            <person name="Lipzen A."/>
            <person name="Lundell T."/>
            <person name="Morin E."/>
            <person name="Murat C."/>
            <person name="Sun H."/>
            <person name="Tunlid A."/>
            <person name="Henrissat B."/>
            <person name="Grigoriev I.V."/>
            <person name="Hibbett D.S."/>
            <person name="Martin F."/>
            <person name="Nordberg H.P."/>
            <person name="Cantor M.N."/>
            <person name="Hua S.X."/>
        </authorList>
    </citation>
    <scope>NUCLEOTIDE SEQUENCE [LARGE SCALE GENOMIC DNA]</scope>
    <source>
        <strain evidence="9 10">F 1598</strain>
    </source>
</reference>
<keyword evidence="8" id="KW-0472">Membrane</keyword>
<keyword evidence="3" id="KW-0813">Transport</keyword>
<accession>A0A0C3FZV0</accession>
<dbReference type="STRING" id="765440.A0A0C3FZV0"/>
<dbReference type="EMBL" id="KN832985">
    <property type="protein sequence ID" value="KIM85274.1"/>
    <property type="molecule type" value="Genomic_DNA"/>
</dbReference>
<dbReference type="PANTHER" id="PTHR12653:SF0">
    <property type="entry name" value="NADH DEHYDROGENASE [UBIQUINONE] 1 ALPHA SUBCOMPLEX SUBUNIT 5"/>
    <property type="match status" value="1"/>
</dbReference>
<organism evidence="9 10">
    <name type="scientific">Piloderma croceum (strain F 1598)</name>
    <dbReference type="NCBI Taxonomy" id="765440"/>
    <lineage>
        <taxon>Eukaryota</taxon>
        <taxon>Fungi</taxon>
        <taxon>Dikarya</taxon>
        <taxon>Basidiomycota</taxon>
        <taxon>Agaricomycotina</taxon>
        <taxon>Agaricomycetes</taxon>
        <taxon>Agaricomycetidae</taxon>
        <taxon>Atheliales</taxon>
        <taxon>Atheliaceae</taxon>
        <taxon>Piloderma</taxon>
    </lineage>
</organism>
<protein>
    <recommendedName>
        <fullName evidence="11">NADH dehydrogenase 1 alpha subcomplex subunit 5</fullName>
    </recommendedName>
</protein>